<evidence type="ECO:0000259" key="8">
    <source>
        <dbReference type="PROSITE" id="PS50928"/>
    </source>
</evidence>
<dbReference type="Pfam" id="PF00528">
    <property type="entry name" value="BPD_transp_1"/>
    <property type="match status" value="1"/>
</dbReference>
<dbReference type="AlphaFoldDB" id="A0A5C5ZDV8"/>
<evidence type="ECO:0000313" key="10">
    <source>
        <dbReference type="Proteomes" id="UP000318478"/>
    </source>
</evidence>
<proteinExistence type="inferred from homology"/>
<protein>
    <submittedName>
        <fullName evidence="9">Dipeptide transport system permease protein DppB</fullName>
    </submittedName>
</protein>
<organism evidence="9 10">
    <name type="scientific">Posidoniimonas polymericola</name>
    <dbReference type="NCBI Taxonomy" id="2528002"/>
    <lineage>
        <taxon>Bacteria</taxon>
        <taxon>Pseudomonadati</taxon>
        <taxon>Planctomycetota</taxon>
        <taxon>Planctomycetia</taxon>
        <taxon>Pirellulales</taxon>
        <taxon>Lacipirellulaceae</taxon>
        <taxon>Posidoniimonas</taxon>
    </lineage>
</organism>
<keyword evidence="10" id="KW-1185">Reference proteome</keyword>
<dbReference type="SUPFAM" id="SSF161098">
    <property type="entry name" value="MetI-like"/>
    <property type="match status" value="1"/>
</dbReference>
<evidence type="ECO:0000256" key="4">
    <source>
        <dbReference type="ARBA" id="ARBA00022692"/>
    </source>
</evidence>
<keyword evidence="2 7" id="KW-0813">Transport</keyword>
<comment type="similarity">
    <text evidence="7">Belongs to the binding-protein-dependent transport system permease family.</text>
</comment>
<comment type="subcellular location">
    <subcellularLocation>
        <location evidence="1 7">Cell membrane</location>
        <topology evidence="1 7">Multi-pass membrane protein</topology>
    </subcellularLocation>
</comment>
<dbReference type="Proteomes" id="UP000318478">
    <property type="component" value="Unassembled WGS sequence"/>
</dbReference>
<dbReference type="OrthoDB" id="9773221at2"/>
<gene>
    <name evidence="9" type="primary">dppB_1</name>
    <name evidence="9" type="ORF">Pla123a_00640</name>
</gene>
<dbReference type="PROSITE" id="PS50928">
    <property type="entry name" value="ABC_TM1"/>
    <property type="match status" value="1"/>
</dbReference>
<comment type="caution">
    <text evidence="9">The sequence shown here is derived from an EMBL/GenBank/DDBJ whole genome shotgun (WGS) entry which is preliminary data.</text>
</comment>
<reference evidence="9 10" key="1">
    <citation type="submission" date="2019-02" db="EMBL/GenBank/DDBJ databases">
        <title>Deep-cultivation of Planctomycetes and their phenomic and genomic characterization uncovers novel biology.</title>
        <authorList>
            <person name="Wiegand S."/>
            <person name="Jogler M."/>
            <person name="Boedeker C."/>
            <person name="Pinto D."/>
            <person name="Vollmers J."/>
            <person name="Rivas-Marin E."/>
            <person name="Kohn T."/>
            <person name="Peeters S.H."/>
            <person name="Heuer A."/>
            <person name="Rast P."/>
            <person name="Oberbeckmann S."/>
            <person name="Bunk B."/>
            <person name="Jeske O."/>
            <person name="Meyerdierks A."/>
            <person name="Storesund J.E."/>
            <person name="Kallscheuer N."/>
            <person name="Luecker S."/>
            <person name="Lage O.M."/>
            <person name="Pohl T."/>
            <person name="Merkel B.J."/>
            <person name="Hornburger P."/>
            <person name="Mueller R.-W."/>
            <person name="Bruemmer F."/>
            <person name="Labrenz M."/>
            <person name="Spormann A.M."/>
            <person name="Op Den Camp H."/>
            <person name="Overmann J."/>
            <person name="Amann R."/>
            <person name="Jetten M.S.M."/>
            <person name="Mascher T."/>
            <person name="Medema M.H."/>
            <person name="Devos D.P."/>
            <person name="Kaster A.-K."/>
            <person name="Ovreas L."/>
            <person name="Rohde M."/>
            <person name="Galperin M.Y."/>
            <person name="Jogler C."/>
        </authorList>
    </citation>
    <scope>NUCLEOTIDE SEQUENCE [LARGE SCALE GENOMIC DNA]</scope>
    <source>
        <strain evidence="9 10">Pla123a</strain>
    </source>
</reference>
<evidence type="ECO:0000256" key="2">
    <source>
        <dbReference type="ARBA" id="ARBA00022448"/>
    </source>
</evidence>
<dbReference type="EMBL" id="SJPO01000001">
    <property type="protein sequence ID" value="TWT85257.1"/>
    <property type="molecule type" value="Genomic_DNA"/>
</dbReference>
<feature type="transmembrane region" description="Helical" evidence="7">
    <location>
        <begin position="95"/>
        <end position="117"/>
    </location>
</feature>
<dbReference type="Gene3D" id="1.10.3720.10">
    <property type="entry name" value="MetI-like"/>
    <property type="match status" value="1"/>
</dbReference>
<accession>A0A5C5ZDV8</accession>
<dbReference type="GO" id="GO:0005886">
    <property type="term" value="C:plasma membrane"/>
    <property type="evidence" value="ECO:0007669"/>
    <property type="project" value="UniProtKB-SubCell"/>
</dbReference>
<feature type="transmembrane region" description="Helical" evidence="7">
    <location>
        <begin position="171"/>
        <end position="190"/>
    </location>
</feature>
<dbReference type="PANTHER" id="PTHR30465:SF74">
    <property type="entry name" value="OLIGOPEPTIDE TRANSPORT SYSTEM PERMEASE PROTEIN OPPB"/>
    <property type="match status" value="1"/>
</dbReference>
<dbReference type="RefSeq" id="WP_146583534.1">
    <property type="nucleotide sequence ID" value="NZ_SJPO01000001.1"/>
</dbReference>
<evidence type="ECO:0000256" key="3">
    <source>
        <dbReference type="ARBA" id="ARBA00022475"/>
    </source>
</evidence>
<keyword evidence="6 7" id="KW-0472">Membrane</keyword>
<evidence type="ECO:0000313" key="9">
    <source>
        <dbReference type="EMBL" id="TWT85257.1"/>
    </source>
</evidence>
<feature type="transmembrane region" description="Helical" evidence="7">
    <location>
        <begin position="129"/>
        <end position="159"/>
    </location>
</feature>
<feature type="domain" description="ABC transmembrane type-1" evidence="8">
    <location>
        <begin position="93"/>
        <end position="294"/>
    </location>
</feature>
<evidence type="ECO:0000256" key="7">
    <source>
        <dbReference type="RuleBase" id="RU363032"/>
    </source>
</evidence>
<dbReference type="GO" id="GO:0055085">
    <property type="term" value="P:transmembrane transport"/>
    <property type="evidence" value="ECO:0007669"/>
    <property type="project" value="InterPro"/>
</dbReference>
<name>A0A5C5ZDV8_9BACT</name>
<dbReference type="PANTHER" id="PTHR30465">
    <property type="entry name" value="INNER MEMBRANE ABC TRANSPORTER"/>
    <property type="match status" value="1"/>
</dbReference>
<evidence type="ECO:0000256" key="6">
    <source>
        <dbReference type="ARBA" id="ARBA00023136"/>
    </source>
</evidence>
<dbReference type="CDD" id="cd06261">
    <property type="entry name" value="TM_PBP2"/>
    <property type="match status" value="1"/>
</dbReference>
<keyword evidence="4 7" id="KW-0812">Transmembrane</keyword>
<keyword evidence="5 7" id="KW-1133">Transmembrane helix</keyword>
<evidence type="ECO:0000256" key="5">
    <source>
        <dbReference type="ARBA" id="ARBA00022989"/>
    </source>
</evidence>
<feature type="transmembrane region" description="Helical" evidence="7">
    <location>
        <begin position="269"/>
        <end position="290"/>
    </location>
</feature>
<dbReference type="InterPro" id="IPR000515">
    <property type="entry name" value="MetI-like"/>
</dbReference>
<evidence type="ECO:0000256" key="1">
    <source>
        <dbReference type="ARBA" id="ARBA00004651"/>
    </source>
</evidence>
<dbReference type="InterPro" id="IPR035906">
    <property type="entry name" value="MetI-like_sf"/>
</dbReference>
<keyword evidence="3" id="KW-1003">Cell membrane</keyword>
<sequence length="304" mass="33116">MIPFILRRLVGLVVVLLVVFLLTFALAHAVPGGPFQSERVLPDVVKENFERRYRLDLPYHEQAYYMLRDYARGDLGQSMKMDVEINDVVAQGLPISAALGALALTFAFTVGLAAGILSAVRRGTRSDFLLMSTAALGIALPNFVVAGFAILLFVFMIPIFPAGGWGTLRQLILPGLCLGAPYAAYVARIARTGMLDVLGQDHIRTARAKGLSPWSVVMRHALPTAMLPVISFLGPAVAGVLTGSPVVEQIFAIPGMGWHFVQAAFNRDITMAMGLVMVYTVLLYTMNFLVDLSYGLLDPRVEYK</sequence>